<protein>
    <recommendedName>
        <fullName evidence="2">DUF721 domain-containing protein</fullName>
    </recommendedName>
</protein>
<dbReference type="EMBL" id="UOES01000567">
    <property type="protein sequence ID" value="VAW29420.1"/>
    <property type="molecule type" value="Genomic_DNA"/>
</dbReference>
<name>A0A3B0UJX4_9ZZZZ</name>
<proteinExistence type="predicted"/>
<accession>A0A3B0UJX4</accession>
<reference evidence="1" key="1">
    <citation type="submission" date="2018-06" db="EMBL/GenBank/DDBJ databases">
        <authorList>
            <person name="Zhirakovskaya E."/>
        </authorList>
    </citation>
    <scope>NUCLEOTIDE SEQUENCE</scope>
</reference>
<evidence type="ECO:0000313" key="1">
    <source>
        <dbReference type="EMBL" id="VAW29420.1"/>
    </source>
</evidence>
<feature type="non-terminal residue" evidence="1">
    <location>
        <position position="80"/>
    </location>
</feature>
<gene>
    <name evidence="1" type="ORF">MNBD_BACTEROID06-804</name>
</gene>
<sequence>MKPKYNRENYRNAEPTALKDAINQMYDTYNLKRKVDEGTIIGCWEKIMGTPVAKRTTNLFFRDKKLIVELNSAPLKQELT</sequence>
<dbReference type="InterPro" id="IPR007922">
    <property type="entry name" value="DciA-like"/>
</dbReference>
<organism evidence="1">
    <name type="scientific">hydrothermal vent metagenome</name>
    <dbReference type="NCBI Taxonomy" id="652676"/>
    <lineage>
        <taxon>unclassified sequences</taxon>
        <taxon>metagenomes</taxon>
        <taxon>ecological metagenomes</taxon>
    </lineage>
</organism>
<dbReference type="Pfam" id="PF05258">
    <property type="entry name" value="DciA"/>
    <property type="match status" value="1"/>
</dbReference>
<evidence type="ECO:0008006" key="2">
    <source>
        <dbReference type="Google" id="ProtNLM"/>
    </source>
</evidence>
<dbReference type="AlphaFoldDB" id="A0A3B0UJX4"/>